<name>A0ABT0CR59_9HYPH</name>
<organism evidence="5 6">
    <name type="scientific">Shinella sedimenti</name>
    <dbReference type="NCBI Taxonomy" id="2919913"/>
    <lineage>
        <taxon>Bacteria</taxon>
        <taxon>Pseudomonadati</taxon>
        <taxon>Pseudomonadota</taxon>
        <taxon>Alphaproteobacteria</taxon>
        <taxon>Hyphomicrobiales</taxon>
        <taxon>Rhizobiaceae</taxon>
        <taxon>Shinella</taxon>
    </lineage>
</organism>
<protein>
    <submittedName>
        <fullName evidence="5">MFS transporter</fullName>
    </submittedName>
</protein>
<evidence type="ECO:0000256" key="2">
    <source>
        <dbReference type="ARBA" id="ARBA00022989"/>
    </source>
</evidence>
<evidence type="ECO:0000256" key="1">
    <source>
        <dbReference type="ARBA" id="ARBA00022692"/>
    </source>
</evidence>
<feature type="transmembrane region" description="Helical" evidence="4">
    <location>
        <begin position="104"/>
        <end position="122"/>
    </location>
</feature>
<dbReference type="InterPro" id="IPR011701">
    <property type="entry name" value="MFS"/>
</dbReference>
<keyword evidence="3 4" id="KW-0472">Membrane</keyword>
<evidence type="ECO:0000256" key="3">
    <source>
        <dbReference type="ARBA" id="ARBA00023136"/>
    </source>
</evidence>
<keyword evidence="2 4" id="KW-1133">Transmembrane helix</keyword>
<evidence type="ECO:0000313" key="5">
    <source>
        <dbReference type="EMBL" id="MCJ8151103.1"/>
    </source>
</evidence>
<feature type="transmembrane region" description="Helical" evidence="4">
    <location>
        <begin position="49"/>
        <end position="68"/>
    </location>
</feature>
<accession>A0ABT0CR59</accession>
<proteinExistence type="predicted"/>
<feature type="transmembrane region" description="Helical" evidence="4">
    <location>
        <begin position="210"/>
        <end position="232"/>
    </location>
</feature>
<comment type="caution">
    <text evidence="5">The sequence shown here is derived from an EMBL/GenBank/DDBJ whole genome shotgun (WGS) entry which is preliminary data.</text>
</comment>
<dbReference type="EMBL" id="JAKVIN010000008">
    <property type="protein sequence ID" value="MCJ8151103.1"/>
    <property type="molecule type" value="Genomic_DNA"/>
</dbReference>
<dbReference type="SUPFAM" id="SSF103473">
    <property type="entry name" value="MFS general substrate transporter"/>
    <property type="match status" value="1"/>
</dbReference>
<gene>
    <name evidence="5" type="ORF">MKI86_18325</name>
</gene>
<keyword evidence="5" id="KW-0614">Plasmid</keyword>
<sequence length="379" mass="39076">MKQDSAPVSGRLLLLAAIVLVGLNLRPFITGVGPLAAGISLQTGLDLQGLSLLTLVPMFLMGAVAFAGTALQARVGARHSILVALAVLAAASLLRLFVWTGWQMVATAALLGLGAAAVQAMFPGIMKRHFPDHVGVVMGLYATMLMGGGAVGAQLAPLIAAAAGDWHAGLAWIALPALLALWLCARSLSPDAQSVGGISKTGAPLRRPRTWLLMACFGLVNGGYSTAVAWLSPFYRDLGWSASASGSLLVVSMDRLGMPDVPGQGYCFLKSQKAPGLACSTSLLLSPMSSSCSSVSSRRSRICLYFSNRRSTATTIRRTSLTKEPQRSGVGVISEAASILRADFGGACLPGGAAGSAGPESLTMSVVLIVNNPEEVMIA</sequence>
<dbReference type="InterPro" id="IPR036259">
    <property type="entry name" value="MFS_trans_sf"/>
</dbReference>
<evidence type="ECO:0000256" key="4">
    <source>
        <dbReference type="SAM" id="Phobius"/>
    </source>
</evidence>
<geneLocation type="plasmid" evidence="5">
    <name>unnamed</name>
</geneLocation>
<dbReference type="Pfam" id="PF07690">
    <property type="entry name" value="MFS_1"/>
    <property type="match status" value="1"/>
</dbReference>
<feature type="transmembrane region" description="Helical" evidence="4">
    <location>
        <begin position="12"/>
        <end position="29"/>
    </location>
</feature>
<dbReference type="PANTHER" id="PTHR23523:SF1">
    <property type="entry name" value="CYANATE TRANSPORT PROTEIN CYNX"/>
    <property type="match status" value="1"/>
</dbReference>
<dbReference type="Proteomes" id="UP001201844">
    <property type="component" value="Unassembled WGS sequence"/>
</dbReference>
<dbReference type="Gene3D" id="1.20.1250.20">
    <property type="entry name" value="MFS general substrate transporter like domains"/>
    <property type="match status" value="1"/>
</dbReference>
<feature type="transmembrane region" description="Helical" evidence="4">
    <location>
        <begin position="80"/>
        <end position="98"/>
    </location>
</feature>
<feature type="transmembrane region" description="Helical" evidence="4">
    <location>
        <begin position="169"/>
        <end position="189"/>
    </location>
</feature>
<dbReference type="InterPro" id="IPR052524">
    <property type="entry name" value="MFS_Cyanate_Porter"/>
</dbReference>
<feature type="transmembrane region" description="Helical" evidence="4">
    <location>
        <begin position="134"/>
        <end position="163"/>
    </location>
</feature>
<dbReference type="PANTHER" id="PTHR23523">
    <property type="match status" value="1"/>
</dbReference>
<keyword evidence="1 4" id="KW-0812">Transmembrane</keyword>
<keyword evidence="6" id="KW-1185">Reference proteome</keyword>
<reference evidence="5 6" key="1">
    <citation type="submission" date="2022-02" db="EMBL/GenBank/DDBJ databases">
        <title>Shinella B3.7 sp. nov., isolated from Sediment (Zhairuo Island).</title>
        <authorList>
            <person name="Chen G."/>
        </authorList>
    </citation>
    <scope>NUCLEOTIDE SEQUENCE [LARGE SCALE GENOMIC DNA]</scope>
    <source>
        <strain evidence="5 6">B3.7</strain>
        <plasmid evidence="5">unnamed</plasmid>
    </source>
</reference>
<evidence type="ECO:0000313" key="6">
    <source>
        <dbReference type="Proteomes" id="UP001201844"/>
    </source>
</evidence>